<name>A0ABP8NDJ1_9BACT</name>
<dbReference type="EMBL" id="BAABFA010000009">
    <property type="protein sequence ID" value="GAA4464050.1"/>
    <property type="molecule type" value="Genomic_DNA"/>
</dbReference>
<sequence length="197" mass="21317">MVALLAFACAKAQDDHVVTDPNYRIKKQARCPKLLVDLSTGINNNGGLLGAGLDYHFISDVSVHGGIGLLSTWGTKFYGGIKCHLRPCHTGWAFGGGYSYSTGIPEYSARFQTVNGTDEVVTLRYLPQSNVFAAGYRSWYVGHNRNRITLQLGYSISMTSRKYEQLSGTQLSKLGSSVAKFGSPGGFIAAFIFSLGT</sequence>
<reference evidence="2" key="1">
    <citation type="journal article" date="2019" name="Int. J. Syst. Evol. Microbiol.">
        <title>The Global Catalogue of Microorganisms (GCM) 10K type strain sequencing project: providing services to taxonomists for standard genome sequencing and annotation.</title>
        <authorList>
            <consortium name="The Broad Institute Genomics Platform"/>
            <consortium name="The Broad Institute Genome Sequencing Center for Infectious Disease"/>
            <person name="Wu L."/>
            <person name="Ma J."/>
        </authorList>
    </citation>
    <scope>NUCLEOTIDE SEQUENCE [LARGE SCALE GENOMIC DNA]</scope>
    <source>
        <strain evidence="2">JCM 32105</strain>
    </source>
</reference>
<proteinExistence type="predicted"/>
<organism evidence="1 2">
    <name type="scientific">Nemorincola caseinilytica</name>
    <dbReference type="NCBI Taxonomy" id="2054315"/>
    <lineage>
        <taxon>Bacteria</taxon>
        <taxon>Pseudomonadati</taxon>
        <taxon>Bacteroidota</taxon>
        <taxon>Chitinophagia</taxon>
        <taxon>Chitinophagales</taxon>
        <taxon>Chitinophagaceae</taxon>
        <taxon>Nemorincola</taxon>
    </lineage>
</organism>
<evidence type="ECO:0000313" key="2">
    <source>
        <dbReference type="Proteomes" id="UP001500067"/>
    </source>
</evidence>
<protein>
    <submittedName>
        <fullName evidence="1">Uncharacterized protein</fullName>
    </submittedName>
</protein>
<accession>A0ABP8NDJ1</accession>
<dbReference type="Proteomes" id="UP001500067">
    <property type="component" value="Unassembled WGS sequence"/>
</dbReference>
<comment type="caution">
    <text evidence="1">The sequence shown here is derived from an EMBL/GenBank/DDBJ whole genome shotgun (WGS) entry which is preliminary data.</text>
</comment>
<gene>
    <name evidence="1" type="ORF">GCM10023093_13650</name>
</gene>
<keyword evidence="2" id="KW-1185">Reference proteome</keyword>
<evidence type="ECO:0000313" key="1">
    <source>
        <dbReference type="EMBL" id="GAA4464050.1"/>
    </source>
</evidence>